<keyword evidence="6" id="KW-1185">Reference proteome</keyword>
<feature type="compositionally biased region" description="Polar residues" evidence="3">
    <location>
        <begin position="563"/>
        <end position="582"/>
    </location>
</feature>
<dbReference type="STRING" id="2316362.A0A4Q2DTV8"/>
<keyword evidence="2" id="KW-0067">ATP-binding</keyword>
<sequence length="595" mass="65668">MMKNMTWKEALLPQPPSFGKKKNYEIKDILGEGAFGKVVRATWHVPIDQVAVAERGAAAALDSSPSSPTFTAVTPPPLPTTPSSSRFSKNSRPSSPLPAKQTEESGIVKDVALKIIPKKKVKGNEASVWGEMEVLKGLDHPNIVKFYEWFESRTKYHLSFELATGGELFQRILQQGKFTEKNAVAVVRSVLEGVCYLHQHDIVHRDLKPENILYRTKETDSDIVIADFGIAKHLHSPEEQLHSVAGSLAYVAPEVLLKDGHGKPVDIWATGVITYVLLCGYWPFRSQDVKTLTKETTEAKLEFHERYWKNVSQQGKDFIRSLLVANPQDRPTAAQALQDSWLTTYSASEAHDLSAGLRENFDPRARWRSAIASARAIGRFGSFGAVAAAARERERTELEGRTATATSTESSGGWKSGKEDPDEDISDNEGWRKPTSPPNSRKESVLGETLRKDSGSPTLPRQRELGAGEKPENVKVFVPDDEDDFPLPSSRSNSRMMSLDAPISPSPPPPIPPSSLGGLVYQEPAPEPEPESNEDPPPVSIRQSVHLRIPGSFDWSEAEYDQQQEGNSLDQQQEESSATAPTSWGDLFKKLALSS</sequence>
<name>A0A4Q2DTV8_9AGAR</name>
<feature type="compositionally biased region" description="Basic and acidic residues" evidence="3">
    <location>
        <begin position="461"/>
        <end position="473"/>
    </location>
</feature>
<dbReference type="SMART" id="SM00220">
    <property type="entry name" value="S_TKc"/>
    <property type="match status" value="1"/>
</dbReference>
<proteinExistence type="predicted"/>
<keyword evidence="1" id="KW-0547">Nucleotide-binding</keyword>
<dbReference type="Proteomes" id="UP000290288">
    <property type="component" value="Unassembled WGS sequence"/>
</dbReference>
<gene>
    <name evidence="5" type="ORF">EST38_g2303</name>
</gene>
<comment type="caution">
    <text evidence="5">The sequence shown here is derived from an EMBL/GenBank/DDBJ whole genome shotgun (WGS) entry which is preliminary data.</text>
</comment>
<dbReference type="GO" id="GO:0004672">
    <property type="term" value="F:protein kinase activity"/>
    <property type="evidence" value="ECO:0007669"/>
    <property type="project" value="InterPro"/>
</dbReference>
<dbReference type="FunFam" id="1.10.510.10:FF:000571">
    <property type="entry name" value="Maternal embryonic leucine zipper kinase"/>
    <property type="match status" value="1"/>
</dbReference>
<feature type="compositionally biased region" description="Low complexity" evidence="3">
    <location>
        <begin position="81"/>
        <end position="94"/>
    </location>
</feature>
<dbReference type="GO" id="GO:0005524">
    <property type="term" value="F:ATP binding"/>
    <property type="evidence" value="ECO:0007669"/>
    <property type="project" value="UniProtKB-KW"/>
</dbReference>
<feature type="region of interest" description="Disordered" evidence="3">
    <location>
        <begin position="61"/>
        <end position="103"/>
    </location>
</feature>
<evidence type="ECO:0000313" key="6">
    <source>
        <dbReference type="Proteomes" id="UP000290288"/>
    </source>
</evidence>
<feature type="region of interest" description="Disordered" evidence="3">
    <location>
        <begin position="393"/>
        <end position="587"/>
    </location>
</feature>
<dbReference type="Gene3D" id="3.30.200.20">
    <property type="entry name" value="Phosphorylase Kinase, domain 1"/>
    <property type="match status" value="1"/>
</dbReference>
<evidence type="ECO:0000256" key="1">
    <source>
        <dbReference type="ARBA" id="ARBA00022741"/>
    </source>
</evidence>
<organism evidence="5 6">
    <name type="scientific">Candolleomyces aberdarensis</name>
    <dbReference type="NCBI Taxonomy" id="2316362"/>
    <lineage>
        <taxon>Eukaryota</taxon>
        <taxon>Fungi</taxon>
        <taxon>Dikarya</taxon>
        <taxon>Basidiomycota</taxon>
        <taxon>Agaricomycotina</taxon>
        <taxon>Agaricomycetes</taxon>
        <taxon>Agaricomycetidae</taxon>
        <taxon>Agaricales</taxon>
        <taxon>Agaricineae</taxon>
        <taxon>Psathyrellaceae</taxon>
        <taxon>Candolleomyces</taxon>
    </lineage>
</organism>
<feature type="compositionally biased region" description="Pro residues" evidence="3">
    <location>
        <begin position="504"/>
        <end position="513"/>
    </location>
</feature>
<feature type="domain" description="Protein kinase" evidence="4">
    <location>
        <begin position="24"/>
        <end position="342"/>
    </location>
</feature>
<accession>A0A4Q2DTV8</accession>
<dbReference type="EMBL" id="SDEE01000039">
    <property type="protein sequence ID" value="RXW23553.1"/>
    <property type="molecule type" value="Genomic_DNA"/>
</dbReference>
<dbReference type="Gene3D" id="1.10.510.10">
    <property type="entry name" value="Transferase(Phosphotransferase) domain 1"/>
    <property type="match status" value="1"/>
</dbReference>
<feature type="compositionally biased region" description="Low complexity" evidence="3">
    <location>
        <begin position="401"/>
        <end position="413"/>
    </location>
</feature>
<evidence type="ECO:0000256" key="2">
    <source>
        <dbReference type="ARBA" id="ARBA00022840"/>
    </source>
</evidence>
<evidence type="ECO:0000256" key="3">
    <source>
        <dbReference type="SAM" id="MobiDB-lite"/>
    </source>
</evidence>
<dbReference type="OrthoDB" id="40902at2759"/>
<reference evidence="5 6" key="1">
    <citation type="submission" date="2019-01" db="EMBL/GenBank/DDBJ databases">
        <title>Draft genome sequence of Psathyrella aberdarensis IHI B618.</title>
        <authorList>
            <person name="Buettner E."/>
            <person name="Kellner H."/>
        </authorList>
    </citation>
    <scope>NUCLEOTIDE SEQUENCE [LARGE SCALE GENOMIC DNA]</scope>
    <source>
        <strain evidence="5 6">IHI B618</strain>
    </source>
</reference>
<feature type="compositionally biased region" description="Low complexity" evidence="3">
    <location>
        <begin position="61"/>
        <end position="73"/>
    </location>
</feature>
<dbReference type="InterPro" id="IPR011009">
    <property type="entry name" value="Kinase-like_dom_sf"/>
</dbReference>
<dbReference type="AlphaFoldDB" id="A0A4Q2DTV8"/>
<dbReference type="PROSITE" id="PS50011">
    <property type="entry name" value="PROTEIN_KINASE_DOM"/>
    <property type="match status" value="1"/>
</dbReference>
<dbReference type="PROSITE" id="PS00108">
    <property type="entry name" value="PROTEIN_KINASE_ST"/>
    <property type="match status" value="1"/>
</dbReference>
<dbReference type="InterPro" id="IPR000719">
    <property type="entry name" value="Prot_kinase_dom"/>
</dbReference>
<dbReference type="SUPFAM" id="SSF56112">
    <property type="entry name" value="Protein kinase-like (PK-like)"/>
    <property type="match status" value="1"/>
</dbReference>
<evidence type="ECO:0000313" key="5">
    <source>
        <dbReference type="EMBL" id="RXW23553.1"/>
    </source>
</evidence>
<dbReference type="Pfam" id="PF00069">
    <property type="entry name" value="Pkinase"/>
    <property type="match status" value="1"/>
</dbReference>
<feature type="compositionally biased region" description="Basic and acidic residues" evidence="3">
    <location>
        <begin position="440"/>
        <end position="454"/>
    </location>
</feature>
<dbReference type="CDD" id="cd05117">
    <property type="entry name" value="STKc_CAMK"/>
    <property type="match status" value="1"/>
</dbReference>
<protein>
    <recommendedName>
        <fullName evidence="4">Protein kinase domain-containing protein</fullName>
    </recommendedName>
</protein>
<dbReference type="InterPro" id="IPR008271">
    <property type="entry name" value="Ser/Thr_kinase_AS"/>
</dbReference>
<dbReference type="PANTHER" id="PTHR24347">
    <property type="entry name" value="SERINE/THREONINE-PROTEIN KINASE"/>
    <property type="match status" value="1"/>
</dbReference>
<evidence type="ECO:0000259" key="4">
    <source>
        <dbReference type="PROSITE" id="PS50011"/>
    </source>
</evidence>